<evidence type="ECO:0000313" key="3">
    <source>
        <dbReference type="RefSeq" id="XP_031564689.1"/>
    </source>
</evidence>
<dbReference type="InParanoid" id="A0A6P8I804"/>
<organism evidence="2 3">
    <name type="scientific">Actinia tenebrosa</name>
    <name type="common">Australian red waratah sea anemone</name>
    <dbReference type="NCBI Taxonomy" id="6105"/>
    <lineage>
        <taxon>Eukaryota</taxon>
        <taxon>Metazoa</taxon>
        <taxon>Cnidaria</taxon>
        <taxon>Anthozoa</taxon>
        <taxon>Hexacorallia</taxon>
        <taxon>Actiniaria</taxon>
        <taxon>Actiniidae</taxon>
        <taxon>Actinia</taxon>
    </lineage>
</organism>
<evidence type="ECO:0000313" key="2">
    <source>
        <dbReference type="Proteomes" id="UP000515163"/>
    </source>
</evidence>
<proteinExistence type="predicted"/>
<dbReference type="RefSeq" id="XP_031564689.1">
    <property type="nucleotide sequence ID" value="XM_031708829.1"/>
</dbReference>
<feature type="region of interest" description="Disordered" evidence="1">
    <location>
        <begin position="186"/>
        <end position="229"/>
    </location>
</feature>
<sequence length="340" mass="38649">MVENIFGRKSYPQTKYHERAFLQSHAFTLHHRRISGEPPNLRTIAETDDADDDIPSQNLLPPTHSDLGVTVLPGRKPRAISLPTIYRDGSYLRINFPVQPRNEETGRRRFSEPAVSWSSKFHSAIAPLSNDKKLPNDKVSCVAKAQEISLCSFPQDFQIEKRRHSDPLIYTSDIIQKFENLTTDSQKNIQDSKPKNAVGNSSTGCSEKNSDITESQQPENVTSAAPTRRRKSSLVPIPFSIVKSCSLRKQKARPSKRRLSFPLSKNEKELTTSLPTLHKLAWIDNDMNHYGSSNESLKSVDLFIRKDSLDEFDLPAEDDDIPEKKHSCEEIITQWMKFFG</sequence>
<dbReference type="OrthoDB" id="5951514at2759"/>
<keyword evidence="2" id="KW-1185">Reference proteome</keyword>
<dbReference type="AlphaFoldDB" id="A0A6P8I804"/>
<dbReference type="KEGG" id="aten:116300064"/>
<evidence type="ECO:0000256" key="1">
    <source>
        <dbReference type="SAM" id="MobiDB-lite"/>
    </source>
</evidence>
<accession>A0A6P8I804</accession>
<name>A0A6P8I804_ACTTE</name>
<feature type="compositionally biased region" description="Polar residues" evidence="1">
    <location>
        <begin position="198"/>
        <end position="225"/>
    </location>
</feature>
<reference evidence="3" key="1">
    <citation type="submission" date="2025-08" db="UniProtKB">
        <authorList>
            <consortium name="RefSeq"/>
        </authorList>
    </citation>
    <scope>IDENTIFICATION</scope>
    <source>
        <tissue evidence="3">Tentacle</tissue>
    </source>
</reference>
<dbReference type="Proteomes" id="UP000515163">
    <property type="component" value="Unplaced"/>
</dbReference>
<protein>
    <submittedName>
        <fullName evidence="3">Uncharacterized protein LOC116300064</fullName>
    </submittedName>
</protein>
<gene>
    <name evidence="3" type="primary">LOC116300064</name>
</gene>
<dbReference type="GeneID" id="116300064"/>